<dbReference type="AlphaFoldDB" id="A0A0S3KEY9"/>
<organism evidence="3 5">
    <name type="scientific">Enterococcus silesiacus</name>
    <dbReference type="NCBI Taxonomy" id="332949"/>
    <lineage>
        <taxon>Bacteria</taxon>
        <taxon>Bacillati</taxon>
        <taxon>Bacillota</taxon>
        <taxon>Bacilli</taxon>
        <taxon>Lactobacillales</taxon>
        <taxon>Enterococcaceae</taxon>
        <taxon>Enterococcus</taxon>
    </lineage>
</organism>
<name>A0A0S3KEY9_9ENTE</name>
<keyword evidence="1" id="KW-1133">Transmembrane helix</keyword>
<evidence type="ECO:0008006" key="6">
    <source>
        <dbReference type="Google" id="ProtNLM"/>
    </source>
</evidence>
<evidence type="ECO:0000313" key="3">
    <source>
        <dbReference type="EMBL" id="OJG91818.1"/>
    </source>
</evidence>
<dbReference type="EMBL" id="CP013614">
    <property type="protein sequence ID" value="ALS02871.1"/>
    <property type="molecule type" value="Genomic_DNA"/>
</dbReference>
<sequence length="187" mass="21042">MRVIKGLVSLLLIAGIFGVVGLYSQMTDLGVVSTFFNDLLFQSDGLFYFYQIVLFALLAILLLLFLIIVFKPITKKQIHQKKDTGQVNLPLNTLEAIAKSSIHDIVDSENAQVKIRLTKSQTADVEVTIADEQQQHFISRGKQIQEQIPQALQKMAMVETHKTKVIFKKKKAESSLLPNSKKESRVV</sequence>
<reference evidence="2 4" key="2">
    <citation type="submission" date="2015-12" db="EMBL/GenBank/DDBJ databases">
        <authorList>
            <person name="Lauer A."/>
            <person name="Humrighouse B."/>
            <person name="Loparev V."/>
            <person name="Shewmaker P.L."/>
            <person name="Whitney A.M."/>
            <person name="McLaughlin R.W."/>
        </authorList>
    </citation>
    <scope>NUCLEOTIDE SEQUENCE [LARGE SCALE GENOMIC DNA]</scope>
    <source>
        <strain evidence="2 4">LMG 23085</strain>
    </source>
</reference>
<reference evidence="3 5" key="1">
    <citation type="submission" date="2014-12" db="EMBL/GenBank/DDBJ databases">
        <title>Draft genome sequences of 29 type strains of Enterococci.</title>
        <authorList>
            <person name="Zhong Z."/>
            <person name="Sun Z."/>
            <person name="Liu W."/>
            <person name="Zhang W."/>
            <person name="Zhang H."/>
        </authorList>
    </citation>
    <scope>NUCLEOTIDE SEQUENCE [LARGE SCALE GENOMIC DNA]</scope>
    <source>
        <strain evidence="3 5">DSM 22801</strain>
    </source>
</reference>
<proteinExistence type="predicted"/>
<keyword evidence="1" id="KW-0472">Membrane</keyword>
<keyword evidence="1" id="KW-0812">Transmembrane</keyword>
<evidence type="ECO:0000313" key="5">
    <source>
        <dbReference type="Proteomes" id="UP000183039"/>
    </source>
</evidence>
<gene>
    <name evidence="2" type="ORF">ATZ33_16245</name>
    <name evidence="3" type="ORF">RV15_GL000258</name>
</gene>
<dbReference type="Proteomes" id="UP000183039">
    <property type="component" value="Unassembled WGS sequence"/>
</dbReference>
<keyword evidence="4" id="KW-1185">Reference proteome</keyword>
<evidence type="ECO:0000313" key="4">
    <source>
        <dbReference type="Proteomes" id="UP000065511"/>
    </source>
</evidence>
<dbReference type="OrthoDB" id="2183686at2"/>
<dbReference type="RefSeq" id="WP_071877607.1">
    <property type="nucleotide sequence ID" value="NZ_JXLC01000010.1"/>
</dbReference>
<dbReference type="KEGG" id="ess:ATZ33_16245"/>
<feature type="transmembrane region" description="Helical" evidence="1">
    <location>
        <begin position="7"/>
        <end position="26"/>
    </location>
</feature>
<dbReference type="NCBIfam" id="NF033218">
    <property type="entry name" value="anchor_AmaP"/>
    <property type="match status" value="1"/>
</dbReference>
<accession>A0A0S3KEY9</accession>
<protein>
    <recommendedName>
        <fullName evidence="6">Alkaline shock response membrane anchor protein AmaP</fullName>
    </recommendedName>
</protein>
<dbReference type="EMBL" id="JXLC01000010">
    <property type="protein sequence ID" value="OJG91818.1"/>
    <property type="molecule type" value="Genomic_DNA"/>
</dbReference>
<evidence type="ECO:0000313" key="2">
    <source>
        <dbReference type="EMBL" id="ALS02871.1"/>
    </source>
</evidence>
<evidence type="ECO:0000256" key="1">
    <source>
        <dbReference type="SAM" id="Phobius"/>
    </source>
</evidence>
<feature type="transmembrane region" description="Helical" evidence="1">
    <location>
        <begin position="46"/>
        <end position="70"/>
    </location>
</feature>
<dbReference type="Proteomes" id="UP000065511">
    <property type="component" value="Chromosome"/>
</dbReference>